<dbReference type="AlphaFoldDB" id="A0A653F462"/>
<accession>A0A653F462</accession>
<evidence type="ECO:0000313" key="2">
    <source>
        <dbReference type="EMBL" id="VTP03806.1"/>
    </source>
</evidence>
<evidence type="ECO:0000256" key="1">
    <source>
        <dbReference type="SAM" id="MobiDB-lite"/>
    </source>
</evidence>
<gene>
    <name evidence="2" type="ORF">BIN_B_05264</name>
</gene>
<feature type="region of interest" description="Disordered" evidence="1">
    <location>
        <begin position="1"/>
        <end position="25"/>
    </location>
</feature>
<protein>
    <submittedName>
        <fullName evidence="2">Uncharacterized protein</fullName>
    </submittedName>
</protein>
<sequence length="214" mass="24415">MRGKHRRPVHPHPVHISLGQGGDKASPVALTAAQRPQHRRRCITGCFRGFGHGRRQDRVRAHLNKGATPLVQQQPGSVGESHRLAQIAIPVASVKRVGLQQRTGHRRIERNMAGARRDGRELGDQPIFDRFDVQRMRSVIDRDQPRENPCRLTLGDEFFQYRSLTGDYRCSRAVDRSHRKLSVPRNQALEHRFGRQPHRCHAAGVTHFRDRPAA</sequence>
<dbReference type="AntiFam" id="ANF00171">
    <property type="entry name" value="Shadow ORF (opposite pikAII)"/>
</dbReference>
<reference evidence="2" key="1">
    <citation type="submission" date="2019-05" db="EMBL/GenBank/DDBJ databases">
        <authorList>
            <person name="Naeem R."/>
            <person name="Antony C."/>
            <person name="Guan Q."/>
        </authorList>
    </citation>
    <scope>NUCLEOTIDE SEQUENCE</scope>
    <source>
        <strain evidence="2">2</strain>
    </source>
</reference>
<dbReference type="EMBL" id="LR589174">
    <property type="protein sequence ID" value="VTP03806.1"/>
    <property type="molecule type" value="Genomic_DNA"/>
</dbReference>
<proteinExistence type="predicted"/>
<name>A0A653F462_9MYCO</name>
<organism evidence="2">
    <name type="scientific">Mycobacterium riyadhense</name>
    <dbReference type="NCBI Taxonomy" id="486698"/>
    <lineage>
        <taxon>Bacteria</taxon>
        <taxon>Bacillati</taxon>
        <taxon>Actinomycetota</taxon>
        <taxon>Actinomycetes</taxon>
        <taxon>Mycobacteriales</taxon>
        <taxon>Mycobacteriaceae</taxon>
        <taxon>Mycobacterium</taxon>
    </lineage>
</organism>
<feature type="compositionally biased region" description="Basic residues" evidence="1">
    <location>
        <begin position="1"/>
        <end position="13"/>
    </location>
</feature>